<protein>
    <submittedName>
        <fullName evidence="6">Site-specific integrase</fullName>
    </submittedName>
</protein>
<gene>
    <name evidence="6" type="ORF">H4F90_12010</name>
</gene>
<feature type="domain" description="Tyr recombinase" evidence="5">
    <location>
        <begin position="289"/>
        <end position="456"/>
    </location>
</feature>
<dbReference type="Gene3D" id="1.10.443.10">
    <property type="entry name" value="Intergrase catalytic core"/>
    <property type="match status" value="1"/>
</dbReference>
<keyword evidence="7" id="KW-1185">Reference proteome</keyword>
<dbReference type="Gene3D" id="1.10.150.130">
    <property type="match status" value="1"/>
</dbReference>
<dbReference type="InterPro" id="IPR050090">
    <property type="entry name" value="Tyrosine_recombinase_XerCD"/>
</dbReference>
<dbReference type="RefSeq" id="WP_182664893.1">
    <property type="nucleotide sequence ID" value="NZ_JACIVI010000004.1"/>
</dbReference>
<dbReference type="CDD" id="cd00796">
    <property type="entry name" value="INT_Rci_Hp1_C"/>
    <property type="match status" value="1"/>
</dbReference>
<evidence type="ECO:0000256" key="1">
    <source>
        <dbReference type="ARBA" id="ARBA00008857"/>
    </source>
</evidence>
<sequence length="536" mass="61343">MAHIANRSRFRVTVKNKPELTKYFSFSKLAEVETYMKDLRSRDFAPKAVQLDESWLVRVRDQGHKSLEATFSSEAAASQFVDKVTEERKRGLFLDYTAALKVTFADIVVRYLLDETGRKKSGAILAYTLEGWLEDSGPRGMELLNQYRDELRARGRPVREPKFKMRKPSTELAWMHKRLAEVTTVDIEAFLDDRLEVVAKATVDREIDRLKAIFKVVTKVWDYNLAKNPMDGVRRPDFFNERDRRISPDEEARLMEALAQLDLERAVKPLLHSLTEAALPHSQFSSNSARKKVLVQARKDLRAQAEEEAYVEPYLQAFYLFQVMTGARRGETVNLTWDRIDFKAKTAFLPETKNGRARKLSLRQDLIEVLAELPRDTPYIFDVGLDYIVGAWNKACGMAGIEDLRIHDCRHEALSRVAETGKFSVPELQVFSGHRDIRMLMRYAHLCASKLASKLDECFKDEAKVRVHCGRKFLNKHATVKVRDLVEAAHDRDEHIAVPAAFEAPVEQVAQPPAPALTVDSPQASNVIPFRPRMRA</sequence>
<dbReference type="EMBL" id="JACIVI010000004">
    <property type="protein sequence ID" value="MBB1162704.1"/>
    <property type="molecule type" value="Genomic_DNA"/>
</dbReference>
<organism evidence="6 7">
    <name type="scientific">Aquariibacter albus</name>
    <dbReference type="NCBI Taxonomy" id="2759899"/>
    <lineage>
        <taxon>Bacteria</taxon>
        <taxon>Pseudomonadati</taxon>
        <taxon>Pseudomonadota</taxon>
        <taxon>Betaproteobacteria</taxon>
        <taxon>Burkholderiales</taxon>
        <taxon>Sphaerotilaceae</taxon>
        <taxon>Aquariibacter</taxon>
    </lineage>
</organism>
<dbReference type="Proteomes" id="UP000586093">
    <property type="component" value="Unassembled WGS sequence"/>
</dbReference>
<dbReference type="InterPro" id="IPR013762">
    <property type="entry name" value="Integrase-like_cat_sf"/>
</dbReference>
<dbReference type="InterPro" id="IPR002104">
    <property type="entry name" value="Integrase_catalytic"/>
</dbReference>
<evidence type="ECO:0000313" key="6">
    <source>
        <dbReference type="EMBL" id="MBB1162704.1"/>
    </source>
</evidence>
<dbReference type="GO" id="GO:0003677">
    <property type="term" value="F:DNA binding"/>
    <property type="evidence" value="ECO:0007669"/>
    <property type="project" value="UniProtKB-KW"/>
</dbReference>
<evidence type="ECO:0000256" key="3">
    <source>
        <dbReference type="ARBA" id="ARBA00023125"/>
    </source>
</evidence>
<keyword evidence="3" id="KW-0238">DNA-binding</keyword>
<evidence type="ECO:0000256" key="4">
    <source>
        <dbReference type="ARBA" id="ARBA00023172"/>
    </source>
</evidence>
<comment type="caution">
    <text evidence="6">The sequence shown here is derived from an EMBL/GenBank/DDBJ whole genome shotgun (WGS) entry which is preliminary data.</text>
</comment>
<dbReference type="PROSITE" id="PS51898">
    <property type="entry name" value="TYR_RECOMBINASE"/>
    <property type="match status" value="1"/>
</dbReference>
<dbReference type="PANTHER" id="PTHR30349:SF41">
    <property type="entry name" value="INTEGRASE_RECOMBINASE PROTEIN MJ0367-RELATED"/>
    <property type="match status" value="1"/>
</dbReference>
<keyword evidence="2" id="KW-0229">DNA integration</keyword>
<proteinExistence type="inferred from homology"/>
<dbReference type="InterPro" id="IPR011010">
    <property type="entry name" value="DNA_brk_join_enz"/>
</dbReference>
<dbReference type="PANTHER" id="PTHR30349">
    <property type="entry name" value="PHAGE INTEGRASE-RELATED"/>
    <property type="match status" value="1"/>
</dbReference>
<reference evidence="6 7" key="1">
    <citation type="submission" date="2020-08" db="EMBL/GenBank/DDBJ databases">
        <title>Aquariorum lacteus gen. nov., sp. nov., a new member of the family Comamonadaceae, isolated from freshwater aquarium.</title>
        <authorList>
            <person name="Chun S.-J."/>
        </authorList>
    </citation>
    <scope>NUCLEOTIDE SEQUENCE [LARGE SCALE GENOMIC DNA]</scope>
    <source>
        <strain evidence="6 7">SJAQ100</strain>
    </source>
</reference>
<dbReference type="GO" id="GO:0015074">
    <property type="term" value="P:DNA integration"/>
    <property type="evidence" value="ECO:0007669"/>
    <property type="project" value="UniProtKB-KW"/>
</dbReference>
<comment type="similarity">
    <text evidence="1">Belongs to the 'phage' integrase family.</text>
</comment>
<evidence type="ECO:0000259" key="5">
    <source>
        <dbReference type="PROSITE" id="PS51898"/>
    </source>
</evidence>
<evidence type="ECO:0000313" key="7">
    <source>
        <dbReference type="Proteomes" id="UP000586093"/>
    </source>
</evidence>
<name>A0A839HVT1_9BURK</name>
<dbReference type="Pfam" id="PF00589">
    <property type="entry name" value="Phage_integrase"/>
    <property type="match status" value="1"/>
</dbReference>
<dbReference type="GO" id="GO:0006310">
    <property type="term" value="P:DNA recombination"/>
    <property type="evidence" value="ECO:0007669"/>
    <property type="project" value="UniProtKB-KW"/>
</dbReference>
<accession>A0A839HVT1</accession>
<dbReference type="InterPro" id="IPR010998">
    <property type="entry name" value="Integrase_recombinase_N"/>
</dbReference>
<dbReference type="SUPFAM" id="SSF56349">
    <property type="entry name" value="DNA breaking-rejoining enzymes"/>
    <property type="match status" value="2"/>
</dbReference>
<keyword evidence="4" id="KW-0233">DNA recombination</keyword>
<dbReference type="AlphaFoldDB" id="A0A839HVT1"/>
<evidence type="ECO:0000256" key="2">
    <source>
        <dbReference type="ARBA" id="ARBA00022908"/>
    </source>
</evidence>